<organism evidence="3 4">
    <name type="scientific">Frigoriflavimonas asaccharolytica</name>
    <dbReference type="NCBI Taxonomy" id="2735899"/>
    <lineage>
        <taxon>Bacteria</taxon>
        <taxon>Pseudomonadati</taxon>
        <taxon>Bacteroidota</taxon>
        <taxon>Flavobacteriia</taxon>
        <taxon>Flavobacteriales</taxon>
        <taxon>Weeksellaceae</taxon>
        <taxon>Frigoriflavimonas</taxon>
    </lineage>
</organism>
<dbReference type="EMBL" id="JABSNO010000038">
    <property type="protein sequence ID" value="NRS94029.1"/>
    <property type="molecule type" value="Genomic_DNA"/>
</dbReference>
<dbReference type="RefSeq" id="WP_173780565.1">
    <property type="nucleotide sequence ID" value="NZ_JABSNO010000038.1"/>
</dbReference>
<evidence type="ECO:0000313" key="3">
    <source>
        <dbReference type="EMBL" id="NRS94029.1"/>
    </source>
</evidence>
<evidence type="ECO:0000313" key="4">
    <source>
        <dbReference type="Proteomes" id="UP000610746"/>
    </source>
</evidence>
<sequence length="420" mass="48411">MQSPFKYKILLILLFALINSTFIKAQSENTLDYYLESAQLNNPNLKDFNNQIKLTSIDSIKLRRDFGFKVNGIADASFSPQIQNWGYNGNSTINGNNLALLGRVSRDFSSKKNYNAKLNSFSLSIQQLLNQKNLSVLNLKRAITEQYLLAYENQEQLKIDTEIIHIFSQEDLILKTLTQKSVFRQTDYLTFKVSQQQIELLQKQHLADFQNNFGMLQYISGRDEVETSTLQKPNLGLQESLNFDESVYSQSFKADSLKLANDIQMINYNYQPKISVFADGGYSSTLIQTPYKNFGVSAGISLNIPIYDGHQRELSISQKKIELETKKDYASFYLKQYNQQKLQIKKQISNYQNMVNLAENQMKYSKTLIEAHLKQLPTGDVKMVDFILAITNYTNLKSGLLQYKMQVLRLENQLQNMILQ</sequence>
<accession>A0A8J8G9W2</accession>
<evidence type="ECO:0000256" key="1">
    <source>
        <dbReference type="SAM" id="Coils"/>
    </source>
</evidence>
<feature type="coiled-coil region" evidence="1">
    <location>
        <begin position="334"/>
        <end position="361"/>
    </location>
</feature>
<feature type="chain" id="PRO_5035161411" description="Outer membrane protein TolC" evidence="2">
    <location>
        <begin position="26"/>
        <end position="420"/>
    </location>
</feature>
<evidence type="ECO:0008006" key="5">
    <source>
        <dbReference type="Google" id="ProtNLM"/>
    </source>
</evidence>
<evidence type="ECO:0000256" key="2">
    <source>
        <dbReference type="SAM" id="SignalP"/>
    </source>
</evidence>
<comment type="caution">
    <text evidence="3">The sequence shown here is derived from an EMBL/GenBank/DDBJ whole genome shotgun (WGS) entry which is preliminary data.</text>
</comment>
<dbReference type="SUPFAM" id="SSF56954">
    <property type="entry name" value="Outer membrane efflux proteins (OEP)"/>
    <property type="match status" value="1"/>
</dbReference>
<keyword evidence="2" id="KW-0732">Signal</keyword>
<dbReference type="AlphaFoldDB" id="A0A8J8G9W2"/>
<name>A0A8J8G9W2_9FLAO</name>
<dbReference type="GO" id="GO:0015562">
    <property type="term" value="F:efflux transmembrane transporter activity"/>
    <property type="evidence" value="ECO:0007669"/>
    <property type="project" value="InterPro"/>
</dbReference>
<keyword evidence="1" id="KW-0175">Coiled coil</keyword>
<reference evidence="3" key="1">
    <citation type="submission" date="2020-05" db="EMBL/GenBank/DDBJ databases">
        <title>Genomic Encyclopedia of Type Strains, Phase IV (KMG-V): Genome sequencing to study the core and pangenomes of soil and plant-associated prokaryotes.</title>
        <authorList>
            <person name="Whitman W."/>
        </authorList>
    </citation>
    <scope>NUCLEOTIDE SEQUENCE</scope>
    <source>
        <strain evidence="3">16F</strain>
    </source>
</reference>
<dbReference type="Proteomes" id="UP000610746">
    <property type="component" value="Unassembled WGS sequence"/>
</dbReference>
<proteinExistence type="predicted"/>
<protein>
    <recommendedName>
        <fullName evidence="5">Outer membrane protein TolC</fullName>
    </recommendedName>
</protein>
<gene>
    <name evidence="3" type="ORF">HNQ03_003129</name>
</gene>
<feature type="signal peptide" evidence="2">
    <location>
        <begin position="1"/>
        <end position="25"/>
    </location>
</feature>
<dbReference type="Gene3D" id="1.20.1600.10">
    <property type="entry name" value="Outer membrane efflux proteins (OEP)"/>
    <property type="match status" value="1"/>
</dbReference>
<keyword evidence="4" id="KW-1185">Reference proteome</keyword>